<proteinExistence type="predicted"/>
<dbReference type="Pfam" id="PF00628">
    <property type="entry name" value="PHD"/>
    <property type="match status" value="1"/>
</dbReference>
<reference evidence="9" key="1">
    <citation type="submission" date="2015-04" db="EMBL/GenBank/DDBJ databases">
        <title>The genome sequence of the plant pathogenic Rhizarian Plasmodiophora brassicae reveals insights in its biotrophic life cycle and the origin of chitin synthesis.</title>
        <authorList>
            <person name="Schwelm A."/>
            <person name="Fogelqvist J."/>
            <person name="Knaust A."/>
            <person name="Julke S."/>
            <person name="Lilja T."/>
            <person name="Dhandapani V."/>
            <person name="Bonilla-Rosso G."/>
            <person name="Karlsson M."/>
            <person name="Shevchenko A."/>
            <person name="Choi S.R."/>
            <person name="Kim H.G."/>
            <person name="Park J.Y."/>
            <person name="Lim Y.P."/>
            <person name="Ludwig-Muller J."/>
            <person name="Dixelius C."/>
        </authorList>
    </citation>
    <scope>NUCLEOTIDE SEQUENCE</scope>
    <source>
        <tissue evidence="9">Potato root galls</tissue>
    </source>
</reference>
<keyword evidence="3 6" id="KW-0863">Zinc-finger</keyword>
<dbReference type="PANTHER" id="PTHR46174">
    <property type="entry name" value="CXXC-TYPE ZINC FINGER PROTEIN 1"/>
    <property type="match status" value="1"/>
</dbReference>
<evidence type="ECO:0000256" key="3">
    <source>
        <dbReference type="ARBA" id="ARBA00022771"/>
    </source>
</evidence>
<dbReference type="Gene3D" id="3.30.40.10">
    <property type="entry name" value="Zinc/RING finger domain, C3HC4 (zinc finger)"/>
    <property type="match status" value="1"/>
</dbReference>
<evidence type="ECO:0000313" key="9">
    <source>
        <dbReference type="EMBL" id="CRZ10949.1"/>
    </source>
</evidence>
<name>A0A0H5RQG3_9EUKA</name>
<dbReference type="InterPro" id="IPR019786">
    <property type="entry name" value="Zinc_finger_PHD-type_CS"/>
</dbReference>
<evidence type="ECO:0000256" key="7">
    <source>
        <dbReference type="SAM" id="MobiDB-lite"/>
    </source>
</evidence>
<evidence type="ECO:0000256" key="6">
    <source>
        <dbReference type="PROSITE-ProRule" id="PRU00146"/>
    </source>
</evidence>
<evidence type="ECO:0000256" key="2">
    <source>
        <dbReference type="ARBA" id="ARBA00022723"/>
    </source>
</evidence>
<feature type="region of interest" description="Disordered" evidence="7">
    <location>
        <begin position="303"/>
        <end position="336"/>
    </location>
</feature>
<evidence type="ECO:0000256" key="5">
    <source>
        <dbReference type="ARBA" id="ARBA00023242"/>
    </source>
</evidence>
<sequence length="620" mass="68164">LQEWPPVLPGPWPRSAPPSSSLLPFTLVDTLPALAMALSPDLHQEIDTGRQVDSTQNMDKEFLAGEIERVKHALSSVEEALQELPAAALVTLPFSQIIIRNQAEVNMMSEGDILQEMANVTAAIMRCDQLIDDETVSDEVDMSLESSMRSISNQLQLVSTRESADDDGSIYCLCRLPYSATRSMIQCDFCDNWFHLICTGISLLCLPNTYQCPQCQPVPKRRRHSASNDDMIPDDITQPEVDIKLCAKGVEWLQEEVARVESEIAEVVVDMDGVAANLLSVEKKKKNRTSRSARKLANAFTDEYGPTELHEGHKQRNGRSLNPDLTPIGEHDDDMLPLSSRESNLFTYPADEVFFVQDDINGELLGKMVIDLIHQFGLTQASVADEMMFPGGASALSATLRGYSVAARPDKEALLRRWLAVFRTKASRGEVTKPVKAIPQRSGSGRFSLGAVIEFQDSDGSWHQAVVEKLAKKRIRVAPLTEDAQGRIWLGLKTGRVAPLGTHTEVPRSPLHLPESHQQLSRVGDVDKAREETTIDQAAHVDPKSTIIPVHSIAAVHDPSSEHAAEISAAASALLQLSPSDNGAMSSDATVPDLPSDTKKRRRSVSTKPAPSRRSSRRRS</sequence>
<feature type="region of interest" description="Disordered" evidence="7">
    <location>
        <begin position="502"/>
        <end position="521"/>
    </location>
</feature>
<dbReference type="InterPro" id="IPR013083">
    <property type="entry name" value="Znf_RING/FYVE/PHD"/>
</dbReference>
<dbReference type="SMART" id="SM00249">
    <property type="entry name" value="PHD"/>
    <property type="match status" value="1"/>
</dbReference>
<dbReference type="InterPro" id="IPR001965">
    <property type="entry name" value="Znf_PHD"/>
</dbReference>
<keyword evidence="4" id="KW-0862">Zinc</keyword>
<evidence type="ECO:0000259" key="8">
    <source>
        <dbReference type="PROSITE" id="PS50016"/>
    </source>
</evidence>
<keyword evidence="2" id="KW-0479">Metal-binding</keyword>
<dbReference type="InterPro" id="IPR011011">
    <property type="entry name" value="Znf_FYVE_PHD"/>
</dbReference>
<dbReference type="PANTHER" id="PTHR46174:SF1">
    <property type="entry name" value="CXXC-TYPE ZINC FINGER PROTEIN 1"/>
    <property type="match status" value="1"/>
</dbReference>
<dbReference type="PROSITE" id="PS01359">
    <property type="entry name" value="ZF_PHD_1"/>
    <property type="match status" value="1"/>
</dbReference>
<dbReference type="PROSITE" id="PS50016">
    <property type="entry name" value="ZF_PHD_2"/>
    <property type="match status" value="1"/>
</dbReference>
<dbReference type="GO" id="GO:0008270">
    <property type="term" value="F:zinc ion binding"/>
    <property type="evidence" value="ECO:0007669"/>
    <property type="project" value="UniProtKB-KW"/>
</dbReference>
<dbReference type="InterPro" id="IPR037869">
    <property type="entry name" value="Spp1/CFP1"/>
</dbReference>
<evidence type="ECO:0000256" key="1">
    <source>
        <dbReference type="ARBA" id="ARBA00004123"/>
    </source>
</evidence>
<dbReference type="EMBL" id="HACM01010507">
    <property type="protein sequence ID" value="CRZ10949.1"/>
    <property type="molecule type" value="Transcribed_RNA"/>
</dbReference>
<keyword evidence="5" id="KW-0539">Nucleus</keyword>
<feature type="domain" description="PHD-type" evidence="8">
    <location>
        <begin position="169"/>
        <end position="218"/>
    </location>
</feature>
<accession>A0A0H5RQG3</accession>
<organism evidence="9">
    <name type="scientific">Spongospora subterranea</name>
    <dbReference type="NCBI Taxonomy" id="70186"/>
    <lineage>
        <taxon>Eukaryota</taxon>
        <taxon>Sar</taxon>
        <taxon>Rhizaria</taxon>
        <taxon>Endomyxa</taxon>
        <taxon>Phytomyxea</taxon>
        <taxon>Plasmodiophorida</taxon>
        <taxon>Plasmodiophoridae</taxon>
        <taxon>Spongospora</taxon>
    </lineage>
</organism>
<dbReference type="InterPro" id="IPR019787">
    <property type="entry name" value="Znf_PHD-finger"/>
</dbReference>
<evidence type="ECO:0000256" key="4">
    <source>
        <dbReference type="ARBA" id="ARBA00022833"/>
    </source>
</evidence>
<protein>
    <recommendedName>
        <fullName evidence="8">PHD-type domain-containing protein</fullName>
    </recommendedName>
</protein>
<dbReference type="GO" id="GO:0045893">
    <property type="term" value="P:positive regulation of DNA-templated transcription"/>
    <property type="evidence" value="ECO:0007669"/>
    <property type="project" value="TreeGrafter"/>
</dbReference>
<comment type="subcellular location">
    <subcellularLocation>
        <location evidence="1">Nucleus</location>
    </subcellularLocation>
</comment>
<dbReference type="AlphaFoldDB" id="A0A0H5RQG3"/>
<dbReference type="SUPFAM" id="SSF57903">
    <property type="entry name" value="FYVE/PHD zinc finger"/>
    <property type="match status" value="1"/>
</dbReference>
<feature type="region of interest" description="Disordered" evidence="7">
    <location>
        <begin position="579"/>
        <end position="620"/>
    </location>
</feature>
<feature type="non-terminal residue" evidence="9">
    <location>
        <position position="1"/>
    </location>
</feature>
<dbReference type="GO" id="GO:0048188">
    <property type="term" value="C:Set1C/COMPASS complex"/>
    <property type="evidence" value="ECO:0007669"/>
    <property type="project" value="InterPro"/>
</dbReference>